<dbReference type="Gene3D" id="3.40.1350.10">
    <property type="match status" value="1"/>
</dbReference>
<dbReference type="InterPro" id="IPR014833">
    <property type="entry name" value="TnsA_N"/>
</dbReference>
<dbReference type="Pfam" id="PF08722">
    <property type="entry name" value="Tn7_TnsA-like_N"/>
    <property type="match status" value="1"/>
</dbReference>
<dbReference type="OrthoDB" id="509902at2"/>
<sequence length="225" mass="26242">MKQVARKIPVSRGKHYRWKIPFLKNGKMIHCESRLERDYVRLSDFDQHVVDLDYQPLCIPFLLKGRQRFYYPDFKVTTRDGEVRLIEVKAHSKVYKPEVQLKAIVGQLYCKQKGWQYMIVTEAQLYEDSCLQFNLGYLRALGHQPNVPTDTLQLVYDTLIHSGACTIDMLRENCPGIEDEFFYAAIYKLIYYQKVLADLITMEISDETIVSINSNHETGGEAYAI</sequence>
<feature type="domain" description="TnsA endonuclease N-terminal" evidence="1">
    <location>
        <begin position="46"/>
        <end position="122"/>
    </location>
</feature>
<name>A0A229UVA1_9BACL</name>
<accession>A0A229UVA1</accession>
<keyword evidence="3" id="KW-1185">Reference proteome</keyword>
<gene>
    <name evidence="2" type="ORF">CF651_07085</name>
</gene>
<evidence type="ECO:0000313" key="3">
    <source>
        <dbReference type="Proteomes" id="UP000215509"/>
    </source>
</evidence>
<comment type="caution">
    <text evidence="2">The sequence shown here is derived from an EMBL/GenBank/DDBJ whole genome shotgun (WGS) entry which is preliminary data.</text>
</comment>
<evidence type="ECO:0000259" key="1">
    <source>
        <dbReference type="Pfam" id="PF08722"/>
    </source>
</evidence>
<dbReference type="InterPro" id="IPR011856">
    <property type="entry name" value="tRNA_endonuc-like_dom_sf"/>
</dbReference>
<reference evidence="2 3" key="1">
    <citation type="submission" date="2017-07" db="EMBL/GenBank/DDBJ databases">
        <title>Genome sequencing and assembly of Paenibacillus rigui.</title>
        <authorList>
            <person name="Mayilraj S."/>
        </authorList>
    </citation>
    <scope>NUCLEOTIDE SEQUENCE [LARGE SCALE GENOMIC DNA]</scope>
    <source>
        <strain evidence="2 3">JCM 16352</strain>
    </source>
</reference>
<dbReference type="RefSeq" id="WP_094014171.1">
    <property type="nucleotide sequence ID" value="NZ_NMQW01000009.1"/>
</dbReference>
<protein>
    <recommendedName>
        <fullName evidence="1">TnsA endonuclease N-terminal domain-containing protein</fullName>
    </recommendedName>
</protein>
<evidence type="ECO:0000313" key="2">
    <source>
        <dbReference type="EMBL" id="OXM87075.1"/>
    </source>
</evidence>
<organism evidence="2 3">
    <name type="scientific">Paenibacillus rigui</name>
    <dbReference type="NCBI Taxonomy" id="554312"/>
    <lineage>
        <taxon>Bacteria</taxon>
        <taxon>Bacillati</taxon>
        <taxon>Bacillota</taxon>
        <taxon>Bacilli</taxon>
        <taxon>Bacillales</taxon>
        <taxon>Paenibacillaceae</taxon>
        <taxon>Paenibacillus</taxon>
    </lineage>
</organism>
<dbReference type="Proteomes" id="UP000215509">
    <property type="component" value="Unassembled WGS sequence"/>
</dbReference>
<dbReference type="AlphaFoldDB" id="A0A229UVA1"/>
<dbReference type="EMBL" id="NMQW01000009">
    <property type="protein sequence ID" value="OXM87075.1"/>
    <property type="molecule type" value="Genomic_DNA"/>
</dbReference>
<proteinExistence type="predicted"/>
<dbReference type="GO" id="GO:0003676">
    <property type="term" value="F:nucleic acid binding"/>
    <property type="evidence" value="ECO:0007669"/>
    <property type="project" value="InterPro"/>
</dbReference>